<dbReference type="InterPro" id="IPR001400">
    <property type="entry name" value="Somatotropin/Prolactin"/>
</dbReference>
<dbReference type="Pfam" id="PF00103">
    <property type="entry name" value="Hormone_1"/>
    <property type="match status" value="2"/>
</dbReference>
<evidence type="ECO:0000313" key="8">
    <source>
        <dbReference type="Ensembl" id="ENSCHIP00010035284.1"/>
    </source>
</evidence>
<feature type="chain" id="PRO_5034336100" evidence="7">
    <location>
        <begin position="34"/>
        <end position="228"/>
    </location>
</feature>
<proteinExistence type="inferred from homology"/>
<evidence type="ECO:0000256" key="4">
    <source>
        <dbReference type="ARBA" id="ARBA00022702"/>
    </source>
</evidence>
<protein>
    <submittedName>
        <fullName evidence="8">Uncharacterized protein</fullName>
    </submittedName>
</protein>
<dbReference type="GO" id="GO:0005179">
    <property type="term" value="F:hormone activity"/>
    <property type="evidence" value="ECO:0007669"/>
    <property type="project" value="UniProtKB-KW"/>
</dbReference>
<reference evidence="8" key="2">
    <citation type="submission" date="2025-08" db="UniProtKB">
        <authorList>
            <consortium name="Ensembl"/>
        </authorList>
    </citation>
    <scope>IDENTIFICATION</scope>
</reference>
<dbReference type="GO" id="GO:0030879">
    <property type="term" value="P:mammary gland development"/>
    <property type="evidence" value="ECO:0007669"/>
    <property type="project" value="TreeGrafter"/>
</dbReference>
<keyword evidence="6" id="KW-0479">Metal-binding</keyword>
<organism evidence="8">
    <name type="scientific">Capra hircus</name>
    <name type="common">Goat</name>
    <dbReference type="NCBI Taxonomy" id="9925"/>
    <lineage>
        <taxon>Eukaryota</taxon>
        <taxon>Metazoa</taxon>
        <taxon>Chordata</taxon>
        <taxon>Craniata</taxon>
        <taxon>Vertebrata</taxon>
        <taxon>Euteleostomi</taxon>
        <taxon>Mammalia</taxon>
        <taxon>Eutheria</taxon>
        <taxon>Laurasiatheria</taxon>
        <taxon>Artiodactyla</taxon>
        <taxon>Ruminantia</taxon>
        <taxon>Pecora</taxon>
        <taxon>Bovidae</taxon>
        <taxon>Caprinae</taxon>
        <taxon>Capra</taxon>
    </lineage>
</organism>
<keyword evidence="6" id="KW-0862">Zinc</keyword>
<dbReference type="Ensembl" id="ENSCHIT00010049599.1">
    <property type="protein sequence ID" value="ENSCHIP00010035284.1"/>
    <property type="gene ID" value="ENSCHIG00010026218.1"/>
</dbReference>
<dbReference type="PANTHER" id="PTHR11417">
    <property type="entry name" value="SOMATOTROPIN,PROLACTIN"/>
    <property type="match status" value="1"/>
</dbReference>
<comment type="subcellular location">
    <subcellularLocation>
        <location evidence="1">Secreted</location>
    </subcellularLocation>
</comment>
<dbReference type="InterPro" id="IPR009079">
    <property type="entry name" value="4_helix_cytokine-like_core"/>
</dbReference>
<dbReference type="GO" id="GO:0046872">
    <property type="term" value="F:metal ion binding"/>
    <property type="evidence" value="ECO:0007669"/>
    <property type="project" value="UniProtKB-KW"/>
</dbReference>
<keyword evidence="5" id="KW-1015">Disulfide bond</keyword>
<dbReference type="GO" id="GO:0007565">
    <property type="term" value="P:female pregnancy"/>
    <property type="evidence" value="ECO:0007669"/>
    <property type="project" value="TreeGrafter"/>
</dbReference>
<feature type="signal peptide" evidence="7">
    <location>
        <begin position="1"/>
        <end position="33"/>
    </location>
</feature>
<evidence type="ECO:0000256" key="7">
    <source>
        <dbReference type="SAM" id="SignalP"/>
    </source>
</evidence>
<dbReference type="PANTHER" id="PTHR11417:SF5">
    <property type="entry name" value="PROLACTIN"/>
    <property type="match status" value="1"/>
</dbReference>
<keyword evidence="3" id="KW-0964">Secreted</keyword>
<dbReference type="GO" id="GO:0031667">
    <property type="term" value="P:response to nutrient levels"/>
    <property type="evidence" value="ECO:0007669"/>
    <property type="project" value="TreeGrafter"/>
</dbReference>
<keyword evidence="7" id="KW-0732">Signal</keyword>
<name>A0A8C2RWY8_CAPHI</name>
<dbReference type="SUPFAM" id="SSF47266">
    <property type="entry name" value="4-helical cytokines"/>
    <property type="match status" value="1"/>
</dbReference>
<feature type="binding site" evidence="6">
    <location>
        <position position="205"/>
    </location>
    <ligand>
        <name>Zn(2+)</name>
        <dbReference type="ChEBI" id="CHEBI:29105"/>
    </ligand>
</feature>
<evidence type="ECO:0000256" key="5">
    <source>
        <dbReference type="ARBA" id="ARBA00023157"/>
    </source>
</evidence>
<dbReference type="GO" id="GO:0005615">
    <property type="term" value="C:extracellular space"/>
    <property type="evidence" value="ECO:0007669"/>
    <property type="project" value="TreeGrafter"/>
</dbReference>
<dbReference type="GO" id="GO:0046427">
    <property type="term" value="P:positive regulation of receptor signaling pathway via JAK-STAT"/>
    <property type="evidence" value="ECO:0007669"/>
    <property type="project" value="TreeGrafter"/>
</dbReference>
<evidence type="ECO:0000256" key="2">
    <source>
        <dbReference type="ARBA" id="ARBA00008474"/>
    </source>
</evidence>
<dbReference type="AlphaFoldDB" id="A0A8C2RWY8"/>
<evidence type="ECO:0000256" key="1">
    <source>
        <dbReference type="ARBA" id="ARBA00004613"/>
    </source>
</evidence>
<comment type="similarity">
    <text evidence="2">Belongs to the somatotropin/prolactin family.</text>
</comment>
<dbReference type="GO" id="GO:1903489">
    <property type="term" value="P:positive regulation of lactation"/>
    <property type="evidence" value="ECO:0007669"/>
    <property type="project" value="TreeGrafter"/>
</dbReference>
<dbReference type="GO" id="GO:0008284">
    <property type="term" value="P:positive regulation of cell population proliferation"/>
    <property type="evidence" value="ECO:0007669"/>
    <property type="project" value="TreeGrafter"/>
</dbReference>
<dbReference type="GO" id="GO:0005148">
    <property type="term" value="F:prolactin receptor binding"/>
    <property type="evidence" value="ECO:0007669"/>
    <property type="project" value="TreeGrafter"/>
</dbReference>
<accession>A0A8C2RWY8</accession>
<evidence type="ECO:0000256" key="3">
    <source>
        <dbReference type="ARBA" id="ARBA00022525"/>
    </source>
</evidence>
<evidence type="ECO:0000256" key="6">
    <source>
        <dbReference type="PIRSR" id="PIRSR601400-1"/>
    </source>
</evidence>
<dbReference type="Gene3D" id="1.20.1250.10">
    <property type="match status" value="1"/>
</dbReference>
<feature type="binding site" evidence="6">
    <location>
        <position position="63"/>
    </location>
    <ligand>
        <name>Zn(2+)</name>
        <dbReference type="ChEBI" id="CHEBI:29105"/>
    </ligand>
</feature>
<sequence>IKLLGKCQRHAWGYEGFCLLLLLVMSNLLLCKGNLCPSCGPDVFVTSLKSLTNVFIDAARLFHNFHNLFAIMFKEFDEKYAQGKQYYINATNSCHTNFFHTSEETDKAHQMNVSSILLVVVNWGGNPSMKEVSEVFLSSAIEIENMSDKLQAFIESQFSKGSILQREARITWSGLPSLTSIHEDRRDSEFYNLFHCLRRNSCKVDMYIKILVCQTRKICQIHIHPIQL</sequence>
<keyword evidence="4" id="KW-0372">Hormone</keyword>
<reference evidence="8" key="1">
    <citation type="submission" date="2019-03" db="EMBL/GenBank/DDBJ databases">
        <title>Genome sequencing and reference-guided assembly of Black Bengal Goat (Capra hircus).</title>
        <authorList>
            <person name="Siddiki A.Z."/>
            <person name="Baten A."/>
            <person name="Billah M."/>
            <person name="Alam M.A.U."/>
            <person name="Shawrob K.S.M."/>
            <person name="Saha S."/>
            <person name="Chowdhury M."/>
            <person name="Rahman A.H."/>
            <person name="Stear M."/>
            <person name="Miah G."/>
            <person name="Das G.B."/>
            <person name="Hossain M.M."/>
            <person name="Kumkum M."/>
            <person name="Islam M.S."/>
            <person name="Mollah A.M."/>
            <person name="Ahsan A."/>
            <person name="Tusar F."/>
            <person name="Khan M.K.I."/>
        </authorList>
    </citation>
    <scope>NUCLEOTIDE SEQUENCE [LARGE SCALE GENOMIC DNA]</scope>
</reference>